<name>A0A8S3HED0_9BILA</name>
<evidence type="ECO:0000259" key="2">
    <source>
        <dbReference type="Pfam" id="PF00098"/>
    </source>
</evidence>
<accession>A0A8S3HED0</accession>
<feature type="non-terminal residue" evidence="4">
    <location>
        <position position="1"/>
    </location>
</feature>
<evidence type="ECO:0000313" key="3">
    <source>
        <dbReference type="EMBL" id="CAF4255101.1"/>
    </source>
</evidence>
<feature type="compositionally biased region" description="Low complexity" evidence="1">
    <location>
        <begin position="18"/>
        <end position="27"/>
    </location>
</feature>
<evidence type="ECO:0000313" key="5">
    <source>
        <dbReference type="Proteomes" id="UP000681967"/>
    </source>
</evidence>
<dbReference type="EMBL" id="CAJOBH010291006">
    <property type="protein sequence ID" value="CAF5181136.1"/>
    <property type="molecule type" value="Genomic_DNA"/>
</dbReference>
<dbReference type="EMBL" id="CAJOBJ010027806">
    <property type="protein sequence ID" value="CAF4255101.1"/>
    <property type="molecule type" value="Genomic_DNA"/>
</dbReference>
<dbReference type="Pfam" id="PF00098">
    <property type="entry name" value="zf-CCHC"/>
    <property type="match status" value="1"/>
</dbReference>
<dbReference type="InterPro" id="IPR001878">
    <property type="entry name" value="Znf_CCHC"/>
</dbReference>
<dbReference type="Proteomes" id="UP000681720">
    <property type="component" value="Unassembled WGS sequence"/>
</dbReference>
<organism evidence="4 5">
    <name type="scientific">Rotaria magnacalcarata</name>
    <dbReference type="NCBI Taxonomy" id="392030"/>
    <lineage>
        <taxon>Eukaryota</taxon>
        <taxon>Metazoa</taxon>
        <taxon>Spiralia</taxon>
        <taxon>Gnathifera</taxon>
        <taxon>Rotifera</taxon>
        <taxon>Eurotatoria</taxon>
        <taxon>Bdelloidea</taxon>
        <taxon>Philodinida</taxon>
        <taxon>Philodinidae</taxon>
        <taxon>Rotaria</taxon>
    </lineage>
</organism>
<gene>
    <name evidence="4" type="ORF">BYL167_LOCUS78976</name>
    <name evidence="3" type="ORF">GIL414_LOCUS23860</name>
</gene>
<dbReference type="AlphaFoldDB" id="A0A8S3HED0"/>
<evidence type="ECO:0000313" key="4">
    <source>
        <dbReference type="EMBL" id="CAF5181136.1"/>
    </source>
</evidence>
<reference evidence="4" key="1">
    <citation type="submission" date="2021-02" db="EMBL/GenBank/DDBJ databases">
        <authorList>
            <person name="Nowell W R."/>
        </authorList>
    </citation>
    <scope>NUCLEOTIDE SEQUENCE</scope>
</reference>
<feature type="domain" description="CCHC-type" evidence="2">
    <location>
        <begin position="1"/>
        <end position="12"/>
    </location>
</feature>
<dbReference type="Proteomes" id="UP000681967">
    <property type="component" value="Unassembled WGS sequence"/>
</dbReference>
<protein>
    <recommendedName>
        <fullName evidence="2">CCHC-type domain-containing protein</fullName>
    </recommendedName>
</protein>
<feature type="compositionally biased region" description="Basic and acidic residues" evidence="1">
    <location>
        <begin position="1"/>
        <end position="17"/>
    </location>
</feature>
<evidence type="ECO:0000256" key="1">
    <source>
        <dbReference type="SAM" id="MobiDB-lite"/>
    </source>
</evidence>
<comment type="caution">
    <text evidence="4">The sequence shown here is derived from an EMBL/GenBank/DDBJ whole genome shotgun (WGS) entry which is preliminary data.</text>
</comment>
<proteinExistence type="predicted"/>
<dbReference type="GO" id="GO:0008270">
    <property type="term" value="F:zinc ion binding"/>
    <property type="evidence" value="ECO:0007669"/>
    <property type="project" value="InterPro"/>
</dbReference>
<sequence>NQPGHRARDCPQERKLCDSSSNSLNNSADRRNNNQVSDDIFDQSEVYCTP</sequence>
<feature type="region of interest" description="Disordered" evidence="1">
    <location>
        <begin position="1"/>
        <end position="50"/>
    </location>
</feature>
<dbReference type="GO" id="GO:0003676">
    <property type="term" value="F:nucleic acid binding"/>
    <property type="evidence" value="ECO:0007669"/>
    <property type="project" value="InterPro"/>
</dbReference>